<feature type="non-terminal residue" evidence="1">
    <location>
        <position position="88"/>
    </location>
</feature>
<gene>
    <name evidence="1" type="ORF">AVEN_114511_1</name>
</gene>
<comment type="caution">
    <text evidence="1">The sequence shown here is derived from an EMBL/GenBank/DDBJ whole genome shotgun (WGS) entry which is preliminary data.</text>
</comment>
<dbReference type="Proteomes" id="UP000499080">
    <property type="component" value="Unassembled WGS sequence"/>
</dbReference>
<organism evidence="1 2">
    <name type="scientific">Araneus ventricosus</name>
    <name type="common">Orbweaver spider</name>
    <name type="synonym">Epeira ventricosa</name>
    <dbReference type="NCBI Taxonomy" id="182803"/>
    <lineage>
        <taxon>Eukaryota</taxon>
        <taxon>Metazoa</taxon>
        <taxon>Ecdysozoa</taxon>
        <taxon>Arthropoda</taxon>
        <taxon>Chelicerata</taxon>
        <taxon>Arachnida</taxon>
        <taxon>Araneae</taxon>
        <taxon>Araneomorphae</taxon>
        <taxon>Entelegynae</taxon>
        <taxon>Araneoidea</taxon>
        <taxon>Araneidae</taxon>
        <taxon>Araneus</taxon>
    </lineage>
</organism>
<accession>A0A4Y2PBA9</accession>
<sequence>MLSFSAPVSPVAACCSHELPFHSSMVLPLFISPTFPLHSPVCTSSSLPSTQLLHLFQPAINQLMLLTSNPQLAAISHASRKVRRASIT</sequence>
<proteinExistence type="predicted"/>
<name>A0A4Y2PBA9_ARAVE</name>
<dbReference type="AlphaFoldDB" id="A0A4Y2PBA9"/>
<keyword evidence="2" id="KW-1185">Reference proteome</keyword>
<evidence type="ECO:0000313" key="1">
    <source>
        <dbReference type="EMBL" id="GBN48329.1"/>
    </source>
</evidence>
<dbReference type="EMBL" id="BGPR01010851">
    <property type="protein sequence ID" value="GBN48329.1"/>
    <property type="molecule type" value="Genomic_DNA"/>
</dbReference>
<evidence type="ECO:0000313" key="2">
    <source>
        <dbReference type="Proteomes" id="UP000499080"/>
    </source>
</evidence>
<protein>
    <submittedName>
        <fullName evidence="1">Uncharacterized protein</fullName>
    </submittedName>
</protein>
<reference evidence="1 2" key="1">
    <citation type="journal article" date="2019" name="Sci. Rep.">
        <title>Orb-weaving spider Araneus ventricosus genome elucidates the spidroin gene catalogue.</title>
        <authorList>
            <person name="Kono N."/>
            <person name="Nakamura H."/>
            <person name="Ohtoshi R."/>
            <person name="Moran D.A.P."/>
            <person name="Shinohara A."/>
            <person name="Yoshida Y."/>
            <person name="Fujiwara M."/>
            <person name="Mori M."/>
            <person name="Tomita M."/>
            <person name="Arakawa K."/>
        </authorList>
    </citation>
    <scope>NUCLEOTIDE SEQUENCE [LARGE SCALE GENOMIC DNA]</scope>
</reference>